<dbReference type="STRING" id="144026.SAMN04488568_10729"/>
<dbReference type="GO" id="GO:0005886">
    <property type="term" value="C:plasma membrane"/>
    <property type="evidence" value="ECO:0007669"/>
    <property type="project" value="TreeGrafter"/>
</dbReference>
<sequence length="154" mass="16951">MDFLLSLLERLNLWIWWAFAGLFLIGEVLTGTTFLLWPAAAAFLTGFLALDMLGASWPIQLSVFAILTLVLVWAGDRWVRPAMNRGGQSGLNDRAARMVGQRVVVVSDFAAGRGRVHFDDTEWGAQTLDGSDPVRDSQVIIDEVRGVTLIVHPA</sequence>
<evidence type="ECO:0000259" key="6">
    <source>
        <dbReference type="Pfam" id="PF01957"/>
    </source>
</evidence>
<evidence type="ECO:0000256" key="3">
    <source>
        <dbReference type="ARBA" id="ARBA00022989"/>
    </source>
</evidence>
<evidence type="ECO:0000256" key="4">
    <source>
        <dbReference type="ARBA" id="ARBA00023136"/>
    </source>
</evidence>
<gene>
    <name evidence="7" type="ORF">SAMN04488568_10729</name>
</gene>
<keyword evidence="8" id="KW-1185">Reference proteome</keyword>
<dbReference type="PANTHER" id="PTHR33507:SF3">
    <property type="entry name" value="INNER MEMBRANE PROTEIN YBBJ"/>
    <property type="match status" value="1"/>
</dbReference>
<organism evidence="7 8">
    <name type="scientific">Maricaulis salignorans</name>
    <dbReference type="NCBI Taxonomy" id="144026"/>
    <lineage>
        <taxon>Bacteria</taxon>
        <taxon>Pseudomonadati</taxon>
        <taxon>Pseudomonadota</taxon>
        <taxon>Alphaproteobacteria</taxon>
        <taxon>Maricaulales</taxon>
        <taxon>Maricaulaceae</taxon>
        <taxon>Maricaulis</taxon>
    </lineage>
</organism>
<comment type="subcellular location">
    <subcellularLocation>
        <location evidence="1">Membrane</location>
        <topology evidence="1">Multi-pass membrane protein</topology>
    </subcellularLocation>
</comment>
<dbReference type="Gene3D" id="2.40.50.140">
    <property type="entry name" value="Nucleic acid-binding proteins"/>
    <property type="match status" value="1"/>
</dbReference>
<evidence type="ECO:0000313" key="8">
    <source>
        <dbReference type="Proteomes" id="UP000199759"/>
    </source>
</evidence>
<reference evidence="7 8" key="1">
    <citation type="submission" date="2016-10" db="EMBL/GenBank/DDBJ databases">
        <authorList>
            <person name="de Groot N.N."/>
        </authorList>
    </citation>
    <scope>NUCLEOTIDE SEQUENCE [LARGE SCALE GENOMIC DNA]</scope>
    <source>
        <strain evidence="7 8">DSM 16077</strain>
    </source>
</reference>
<evidence type="ECO:0000256" key="1">
    <source>
        <dbReference type="ARBA" id="ARBA00004141"/>
    </source>
</evidence>
<feature type="domain" description="NfeD-like C-terminal" evidence="6">
    <location>
        <begin position="96"/>
        <end position="153"/>
    </location>
</feature>
<dbReference type="InterPro" id="IPR052165">
    <property type="entry name" value="Membrane_assoc_protease"/>
</dbReference>
<dbReference type="InterPro" id="IPR012340">
    <property type="entry name" value="NA-bd_OB-fold"/>
</dbReference>
<dbReference type="RefSeq" id="WP_091769146.1">
    <property type="nucleotide sequence ID" value="NZ_FNHG01000007.1"/>
</dbReference>
<keyword evidence="2 5" id="KW-0812">Transmembrane</keyword>
<protein>
    <recommendedName>
        <fullName evidence="6">NfeD-like C-terminal domain-containing protein</fullName>
    </recommendedName>
</protein>
<feature type="transmembrane region" description="Helical" evidence="5">
    <location>
        <begin position="12"/>
        <end position="37"/>
    </location>
</feature>
<proteinExistence type="predicted"/>
<dbReference type="InterPro" id="IPR002810">
    <property type="entry name" value="NfeD-like_C"/>
</dbReference>
<accession>A0A1G9RHX0</accession>
<dbReference type="Pfam" id="PF01957">
    <property type="entry name" value="NfeD"/>
    <property type="match status" value="1"/>
</dbReference>
<feature type="transmembrane region" description="Helical" evidence="5">
    <location>
        <begin position="57"/>
        <end position="75"/>
    </location>
</feature>
<dbReference type="AlphaFoldDB" id="A0A1G9RHX0"/>
<dbReference type="Proteomes" id="UP000199759">
    <property type="component" value="Unassembled WGS sequence"/>
</dbReference>
<evidence type="ECO:0000313" key="7">
    <source>
        <dbReference type="EMBL" id="SDM22783.1"/>
    </source>
</evidence>
<name>A0A1G9RHX0_9PROT</name>
<evidence type="ECO:0000256" key="5">
    <source>
        <dbReference type="SAM" id="Phobius"/>
    </source>
</evidence>
<dbReference type="EMBL" id="FNHG01000007">
    <property type="protein sequence ID" value="SDM22783.1"/>
    <property type="molecule type" value="Genomic_DNA"/>
</dbReference>
<dbReference type="OrthoDB" id="7204091at2"/>
<dbReference type="PANTHER" id="PTHR33507">
    <property type="entry name" value="INNER MEMBRANE PROTEIN YBBJ"/>
    <property type="match status" value="1"/>
</dbReference>
<keyword evidence="3 5" id="KW-1133">Transmembrane helix</keyword>
<keyword evidence="4 5" id="KW-0472">Membrane</keyword>
<evidence type="ECO:0000256" key="2">
    <source>
        <dbReference type="ARBA" id="ARBA00022692"/>
    </source>
</evidence>